<dbReference type="HOGENOM" id="CLU_180967_0_0_1"/>
<organism evidence="3">
    <name type="scientific">Chaetomium thermophilum (strain DSM 1495 / CBS 144.50 / IMI 039719)</name>
    <name type="common">Thermochaetoides thermophila</name>
    <dbReference type="NCBI Taxonomy" id="759272"/>
    <lineage>
        <taxon>Eukaryota</taxon>
        <taxon>Fungi</taxon>
        <taxon>Dikarya</taxon>
        <taxon>Ascomycota</taxon>
        <taxon>Pezizomycotina</taxon>
        <taxon>Sordariomycetes</taxon>
        <taxon>Sordariomycetidae</taxon>
        <taxon>Sordariales</taxon>
        <taxon>Chaetomiaceae</taxon>
        <taxon>Thermochaetoides</taxon>
    </lineage>
</organism>
<protein>
    <recommendedName>
        <fullName evidence="4">Conidiation-specific protein</fullName>
    </recommendedName>
</protein>
<dbReference type="AlphaFoldDB" id="G0SF75"/>
<dbReference type="OrthoDB" id="4158609at2759"/>
<keyword evidence="3" id="KW-1185">Reference proteome</keyword>
<proteinExistence type="predicted"/>
<evidence type="ECO:0000256" key="1">
    <source>
        <dbReference type="SAM" id="MobiDB-lite"/>
    </source>
</evidence>
<feature type="compositionally biased region" description="Low complexity" evidence="1">
    <location>
        <begin position="17"/>
        <end position="43"/>
    </location>
</feature>
<dbReference type="OMA" id="DQKRHEG"/>
<name>G0SF75_CHATD</name>
<sequence length="98" mass="10423">MADNMPSPNEYRAGRQGSTASTSSTTSAMSTSGTSGATTTSSTAPPPRRSSKVLFESLQAQKRSNDPAAVARRQSLNEQRPPAGLIGQLWNNWVRGEK</sequence>
<dbReference type="Proteomes" id="UP000008066">
    <property type="component" value="Unassembled WGS sequence"/>
</dbReference>
<dbReference type="RefSeq" id="XP_006696422.1">
    <property type="nucleotide sequence ID" value="XM_006696359.1"/>
</dbReference>
<dbReference type="EMBL" id="GL988046">
    <property type="protein sequence ID" value="EGS18091.1"/>
    <property type="molecule type" value="Genomic_DNA"/>
</dbReference>
<evidence type="ECO:0000313" key="2">
    <source>
        <dbReference type="EMBL" id="EGS18091.1"/>
    </source>
</evidence>
<dbReference type="eggNOG" id="ENOG502T0UQ">
    <property type="taxonomic scope" value="Eukaryota"/>
</dbReference>
<evidence type="ECO:0000313" key="3">
    <source>
        <dbReference type="Proteomes" id="UP000008066"/>
    </source>
</evidence>
<gene>
    <name evidence="2" type="ORF">CTHT_0061060</name>
</gene>
<accession>G0SF75</accession>
<evidence type="ECO:0008006" key="4">
    <source>
        <dbReference type="Google" id="ProtNLM"/>
    </source>
</evidence>
<feature type="region of interest" description="Disordered" evidence="1">
    <location>
        <begin position="1"/>
        <end position="83"/>
    </location>
</feature>
<dbReference type="KEGG" id="cthr:CTHT_0061060"/>
<dbReference type="GeneID" id="18260144"/>
<reference evidence="2 3" key="1">
    <citation type="journal article" date="2011" name="Cell">
        <title>Insight into structure and assembly of the nuclear pore complex by utilizing the genome of a eukaryotic thermophile.</title>
        <authorList>
            <person name="Amlacher S."/>
            <person name="Sarges P."/>
            <person name="Flemming D."/>
            <person name="van Noort V."/>
            <person name="Kunze R."/>
            <person name="Devos D.P."/>
            <person name="Arumugam M."/>
            <person name="Bork P."/>
            <person name="Hurt E."/>
        </authorList>
    </citation>
    <scope>NUCLEOTIDE SEQUENCE [LARGE SCALE GENOMIC DNA]</scope>
    <source>
        <strain evidence="3">DSM 1495 / CBS 144.50 / IMI 039719</strain>
    </source>
</reference>